<reference evidence="7 8" key="1">
    <citation type="journal article" date="2018" name="Sci. Data">
        <title>The draft genome sequence of cork oak.</title>
        <authorList>
            <person name="Ramos A.M."/>
            <person name="Usie A."/>
            <person name="Barbosa P."/>
            <person name="Barros P.M."/>
            <person name="Capote T."/>
            <person name="Chaves I."/>
            <person name="Simoes F."/>
            <person name="Abreu I."/>
            <person name="Carrasquinho I."/>
            <person name="Faro C."/>
            <person name="Guimaraes J.B."/>
            <person name="Mendonca D."/>
            <person name="Nobrega F."/>
            <person name="Rodrigues L."/>
            <person name="Saibo N.J.M."/>
            <person name="Varela M.C."/>
            <person name="Egas C."/>
            <person name="Matos J."/>
            <person name="Miguel C.M."/>
            <person name="Oliveira M.M."/>
            <person name="Ricardo C.P."/>
            <person name="Goncalves S."/>
        </authorList>
    </citation>
    <scope>NUCLEOTIDE SEQUENCE [LARGE SCALE GENOMIC DNA]</scope>
    <source>
        <strain evidence="8">cv. HL8</strain>
    </source>
</reference>
<name>A0AAW0KCL5_QUESU</name>
<dbReference type="Pfam" id="PF00891">
    <property type="entry name" value="Methyltransf_2"/>
    <property type="match status" value="1"/>
</dbReference>
<evidence type="ECO:0000256" key="4">
    <source>
        <dbReference type="PIRSR" id="PIRSR005739-1"/>
    </source>
</evidence>
<dbReference type="Gene3D" id="3.40.50.150">
    <property type="entry name" value="Vaccinia Virus protein VP39"/>
    <property type="match status" value="1"/>
</dbReference>
<dbReference type="PANTHER" id="PTHR11746">
    <property type="entry name" value="O-METHYLTRANSFERASE"/>
    <property type="match status" value="1"/>
</dbReference>
<dbReference type="CDD" id="cd02440">
    <property type="entry name" value="AdoMet_MTases"/>
    <property type="match status" value="1"/>
</dbReference>
<dbReference type="Pfam" id="PF08100">
    <property type="entry name" value="Dimerisation"/>
    <property type="match status" value="1"/>
</dbReference>
<evidence type="ECO:0000256" key="2">
    <source>
        <dbReference type="ARBA" id="ARBA00022679"/>
    </source>
</evidence>
<dbReference type="InterPro" id="IPR016461">
    <property type="entry name" value="COMT-like"/>
</dbReference>
<dbReference type="GO" id="GO:0008757">
    <property type="term" value="F:S-adenosylmethionine-dependent methyltransferase activity"/>
    <property type="evidence" value="ECO:0007669"/>
    <property type="project" value="UniProtKB-ARBA"/>
</dbReference>
<dbReference type="Proteomes" id="UP000237347">
    <property type="component" value="Unassembled WGS sequence"/>
</dbReference>
<organism evidence="7 8">
    <name type="scientific">Quercus suber</name>
    <name type="common">Cork oak</name>
    <dbReference type="NCBI Taxonomy" id="58331"/>
    <lineage>
        <taxon>Eukaryota</taxon>
        <taxon>Viridiplantae</taxon>
        <taxon>Streptophyta</taxon>
        <taxon>Embryophyta</taxon>
        <taxon>Tracheophyta</taxon>
        <taxon>Spermatophyta</taxon>
        <taxon>Magnoliopsida</taxon>
        <taxon>eudicotyledons</taxon>
        <taxon>Gunneridae</taxon>
        <taxon>Pentapetalae</taxon>
        <taxon>rosids</taxon>
        <taxon>fabids</taxon>
        <taxon>Fagales</taxon>
        <taxon>Fagaceae</taxon>
        <taxon>Quercus</taxon>
    </lineage>
</organism>
<dbReference type="SUPFAM" id="SSF46785">
    <property type="entry name" value="Winged helix' DNA-binding domain"/>
    <property type="match status" value="1"/>
</dbReference>
<sequence>ADRSFGPFIMDLSNEVSASELLQAQAHIWNHAFNFINSMSLKCAIQLGIPDIIHNHGQPMSLSKLVSALHVHPTKSHCVYRLMRILVHSGFFAKQKFDESEQEEEYSLTLASRLLLKDEPLSAAPFFLVQVDPILTSTWDFLGTWLRNNDPTPFEMTHGMTFWDCVAQEPRFTNMFYNAMLSDSELIARVLIKECKWVFKGLKSLVDVGGGTGNMAIAISNEFPDIQCTVFDLPHVVSNMQGTNNLDFIGGDMFEAIPPANAILLKWILHDWSDEECMKILKQCREAILSKNKEGKVIIIDMVLEIQEMDKESTETQLCFDLVMMVYLTGKERNEKEWKKLFLAAGFSHYKITPIMGLRSLIEVYP</sequence>
<dbReference type="FunFam" id="3.40.50.150:FF:000057">
    <property type="entry name" value="O-methyltransferase ZRP4"/>
    <property type="match status" value="1"/>
</dbReference>
<evidence type="ECO:0000313" key="8">
    <source>
        <dbReference type="Proteomes" id="UP000237347"/>
    </source>
</evidence>
<dbReference type="FunFam" id="1.10.10.10:FF:000213">
    <property type="entry name" value="Coniferyl alcohol 9-O-methyltransferase"/>
    <property type="match status" value="1"/>
</dbReference>
<dbReference type="GO" id="GO:0046983">
    <property type="term" value="F:protein dimerization activity"/>
    <property type="evidence" value="ECO:0007669"/>
    <property type="project" value="InterPro"/>
</dbReference>
<dbReference type="InterPro" id="IPR036388">
    <property type="entry name" value="WH-like_DNA-bd_sf"/>
</dbReference>
<dbReference type="Gene3D" id="1.10.10.10">
    <property type="entry name" value="Winged helix-like DNA-binding domain superfamily/Winged helix DNA-binding domain"/>
    <property type="match status" value="1"/>
</dbReference>
<keyword evidence="3" id="KW-0949">S-adenosyl-L-methionine</keyword>
<dbReference type="PIRSF" id="PIRSF005739">
    <property type="entry name" value="O-mtase"/>
    <property type="match status" value="1"/>
</dbReference>
<gene>
    <name evidence="7" type="primary">ROMT_1</name>
    <name evidence="7" type="ORF">CFP56_022380</name>
</gene>
<dbReference type="GO" id="GO:0008171">
    <property type="term" value="F:O-methyltransferase activity"/>
    <property type="evidence" value="ECO:0007669"/>
    <property type="project" value="InterPro"/>
</dbReference>
<feature type="non-terminal residue" evidence="7">
    <location>
        <position position="1"/>
    </location>
</feature>
<protein>
    <submittedName>
        <fullName evidence="7">Trans-resveratrol di-o-methyltransferase</fullName>
    </submittedName>
</protein>
<dbReference type="PROSITE" id="PS51683">
    <property type="entry name" value="SAM_OMT_II"/>
    <property type="match status" value="1"/>
</dbReference>
<dbReference type="InterPro" id="IPR036390">
    <property type="entry name" value="WH_DNA-bd_sf"/>
</dbReference>
<evidence type="ECO:0000256" key="3">
    <source>
        <dbReference type="ARBA" id="ARBA00022691"/>
    </source>
</evidence>
<evidence type="ECO:0000313" key="7">
    <source>
        <dbReference type="EMBL" id="KAK7836545.1"/>
    </source>
</evidence>
<evidence type="ECO:0000256" key="1">
    <source>
        <dbReference type="ARBA" id="ARBA00022603"/>
    </source>
</evidence>
<dbReference type="GO" id="GO:0009717">
    <property type="term" value="P:isoflavonoid biosynthetic process"/>
    <property type="evidence" value="ECO:0007669"/>
    <property type="project" value="UniProtKB-ARBA"/>
</dbReference>
<keyword evidence="1" id="KW-0489">Methyltransferase</keyword>
<dbReference type="InterPro" id="IPR001077">
    <property type="entry name" value="COMT_C"/>
</dbReference>
<feature type="domain" description="O-methyltransferase dimerisation" evidence="6">
    <location>
        <begin position="29"/>
        <end position="118"/>
    </location>
</feature>
<evidence type="ECO:0000259" key="6">
    <source>
        <dbReference type="Pfam" id="PF08100"/>
    </source>
</evidence>
<evidence type="ECO:0000259" key="5">
    <source>
        <dbReference type="Pfam" id="PF00891"/>
    </source>
</evidence>
<dbReference type="InterPro" id="IPR029063">
    <property type="entry name" value="SAM-dependent_MTases_sf"/>
</dbReference>
<feature type="domain" description="O-methyltransferase C-terminal" evidence="5">
    <location>
        <begin position="139"/>
        <end position="348"/>
    </location>
</feature>
<dbReference type="SUPFAM" id="SSF53335">
    <property type="entry name" value="S-adenosyl-L-methionine-dependent methyltransferases"/>
    <property type="match status" value="1"/>
</dbReference>
<dbReference type="AlphaFoldDB" id="A0AAW0KCL5"/>
<keyword evidence="8" id="KW-1185">Reference proteome</keyword>
<accession>A0AAW0KCL5</accession>
<feature type="active site" description="Proton acceptor" evidence="4">
    <location>
        <position position="270"/>
    </location>
</feature>
<proteinExistence type="predicted"/>
<dbReference type="GO" id="GO:0032259">
    <property type="term" value="P:methylation"/>
    <property type="evidence" value="ECO:0007669"/>
    <property type="project" value="UniProtKB-KW"/>
</dbReference>
<comment type="caution">
    <text evidence="7">The sequence shown here is derived from an EMBL/GenBank/DDBJ whole genome shotgun (WGS) entry which is preliminary data.</text>
</comment>
<keyword evidence="2" id="KW-0808">Transferase</keyword>
<dbReference type="EMBL" id="PKMF04000350">
    <property type="protein sequence ID" value="KAK7836545.1"/>
    <property type="molecule type" value="Genomic_DNA"/>
</dbReference>
<dbReference type="InterPro" id="IPR012967">
    <property type="entry name" value="COMT_dimerisation"/>
</dbReference>